<dbReference type="AlphaFoldDB" id="A0A8J3G368"/>
<dbReference type="EMBL" id="BMZH01000010">
    <property type="protein sequence ID" value="GHA99770.1"/>
    <property type="molecule type" value="Genomic_DNA"/>
</dbReference>
<gene>
    <name evidence="2" type="ORF">GCM10009069_23230</name>
</gene>
<organism evidence="2 3">
    <name type="scientific">Algimonas arctica</name>
    <dbReference type="NCBI Taxonomy" id="1479486"/>
    <lineage>
        <taxon>Bacteria</taxon>
        <taxon>Pseudomonadati</taxon>
        <taxon>Pseudomonadota</taxon>
        <taxon>Alphaproteobacteria</taxon>
        <taxon>Maricaulales</taxon>
        <taxon>Robiginitomaculaceae</taxon>
        <taxon>Algimonas</taxon>
    </lineage>
</organism>
<evidence type="ECO:0000313" key="2">
    <source>
        <dbReference type="EMBL" id="GHA99770.1"/>
    </source>
</evidence>
<proteinExistence type="predicted"/>
<keyword evidence="3" id="KW-1185">Reference proteome</keyword>
<reference evidence="2" key="2">
    <citation type="submission" date="2020-09" db="EMBL/GenBank/DDBJ databases">
        <authorList>
            <person name="Sun Q."/>
            <person name="Kim S."/>
        </authorList>
    </citation>
    <scope>NUCLEOTIDE SEQUENCE</scope>
    <source>
        <strain evidence="2">KCTC 32513</strain>
    </source>
</reference>
<keyword evidence="1" id="KW-1133">Transmembrane helix</keyword>
<evidence type="ECO:0000313" key="3">
    <source>
        <dbReference type="Proteomes" id="UP000634004"/>
    </source>
</evidence>
<keyword evidence="1" id="KW-0472">Membrane</keyword>
<feature type="transmembrane region" description="Helical" evidence="1">
    <location>
        <begin position="37"/>
        <end position="58"/>
    </location>
</feature>
<comment type="caution">
    <text evidence="2">The sequence shown here is derived from an EMBL/GenBank/DDBJ whole genome shotgun (WGS) entry which is preliminary data.</text>
</comment>
<accession>A0A8J3G368</accession>
<protein>
    <submittedName>
        <fullName evidence="2">Uncharacterized protein</fullName>
    </submittedName>
</protein>
<dbReference type="Proteomes" id="UP000634004">
    <property type="component" value="Unassembled WGS sequence"/>
</dbReference>
<keyword evidence="1" id="KW-0812">Transmembrane</keyword>
<reference evidence="2" key="1">
    <citation type="journal article" date="2014" name="Int. J. Syst. Evol. Microbiol.">
        <title>Complete genome sequence of Corynebacterium casei LMG S-19264T (=DSM 44701T), isolated from a smear-ripened cheese.</title>
        <authorList>
            <consortium name="US DOE Joint Genome Institute (JGI-PGF)"/>
            <person name="Walter F."/>
            <person name="Albersmeier A."/>
            <person name="Kalinowski J."/>
            <person name="Ruckert C."/>
        </authorList>
    </citation>
    <scope>NUCLEOTIDE SEQUENCE</scope>
    <source>
        <strain evidence="2">KCTC 32513</strain>
    </source>
</reference>
<feature type="transmembrane region" description="Helical" evidence="1">
    <location>
        <begin position="6"/>
        <end position="25"/>
    </location>
</feature>
<sequence length="59" mass="6516">MDWTLGDFMVAFILIGGTITAYFGITKVTQKRSYRLLGCIALALVFGVIWVELAVGIFD</sequence>
<evidence type="ECO:0000256" key="1">
    <source>
        <dbReference type="SAM" id="Phobius"/>
    </source>
</evidence>
<name>A0A8J3G368_9PROT</name>